<dbReference type="GO" id="GO:0046394">
    <property type="term" value="P:carboxylic acid biosynthetic process"/>
    <property type="evidence" value="ECO:0007669"/>
    <property type="project" value="UniProtKB-ARBA"/>
</dbReference>
<comment type="pathway">
    <text evidence="4">Amino-acid biosynthesis; L-leucine biosynthesis; L-leucine from 3-methyl-2-oxobutanoate: step 4/4.</text>
</comment>
<comment type="similarity">
    <text evidence="5 11">Belongs to the class-IV pyridoxal-phosphate-dependent aminotransferase family.</text>
</comment>
<dbReference type="InterPro" id="IPR018300">
    <property type="entry name" value="Aminotrans_IV_CS"/>
</dbReference>
<dbReference type="Gene3D" id="3.30.470.10">
    <property type="match status" value="1"/>
</dbReference>
<keyword evidence="13" id="KW-0808">Transferase</keyword>
<dbReference type="Pfam" id="PF01063">
    <property type="entry name" value="Aminotran_4"/>
    <property type="match status" value="1"/>
</dbReference>
<dbReference type="AlphaFoldDB" id="A0A1Y6B6Y6"/>
<evidence type="ECO:0000256" key="6">
    <source>
        <dbReference type="ARBA" id="ARBA00013053"/>
    </source>
</evidence>
<proteinExistence type="inferred from homology"/>
<dbReference type="InterPro" id="IPR001544">
    <property type="entry name" value="Aminotrans_IV"/>
</dbReference>
<dbReference type="InterPro" id="IPR043132">
    <property type="entry name" value="BCAT-like_C"/>
</dbReference>
<dbReference type="STRING" id="1513793.SAMN06296036_10129"/>
<keyword evidence="7 12" id="KW-0663">Pyridoxal phosphate</keyword>
<evidence type="ECO:0000256" key="11">
    <source>
        <dbReference type="RuleBase" id="RU004106"/>
    </source>
</evidence>
<evidence type="ECO:0000256" key="8">
    <source>
        <dbReference type="ARBA" id="ARBA00048212"/>
    </source>
</evidence>
<comment type="catalytic activity">
    <reaction evidence="8">
        <text>L-valine + 2-oxoglutarate = 3-methyl-2-oxobutanoate + L-glutamate</text>
        <dbReference type="Rhea" id="RHEA:24813"/>
        <dbReference type="ChEBI" id="CHEBI:11851"/>
        <dbReference type="ChEBI" id="CHEBI:16810"/>
        <dbReference type="ChEBI" id="CHEBI:29985"/>
        <dbReference type="ChEBI" id="CHEBI:57762"/>
        <dbReference type="EC" id="2.6.1.42"/>
    </reaction>
</comment>
<sequence>MEGFISVNGQISSPEDAQIPVLDRGFLFGDNIFEVFVAFGNTVLDLKPHLDRLRRSAEMHRIPIPWSDEELSFEIQSLIETTNHPKKYIRLVITRGEGIALYQPEEPSPNKVIFCLPARQESEEILSKGIKLKRRQANFVERGATAKTGNYIRSITALEQAKQEGFDDVLWTNGDQELTEATTSNIFLIGREGDLIEIATPPANSGLLLGITRSRIIDLLTNAKIPVTERVISTDEIARFDEGFLCSTVRGLVPIQQIDKHRLHSTRTNAVFKHIQRLFSTWVATEVGYRVNWNTGEKVEDI</sequence>
<evidence type="ECO:0000256" key="5">
    <source>
        <dbReference type="ARBA" id="ARBA00009320"/>
    </source>
</evidence>
<evidence type="ECO:0000256" key="9">
    <source>
        <dbReference type="ARBA" id="ARBA00048798"/>
    </source>
</evidence>
<organism evidence="13 14">
    <name type="scientific">Pseudobacteriovorax antillogorgiicola</name>
    <dbReference type="NCBI Taxonomy" id="1513793"/>
    <lineage>
        <taxon>Bacteria</taxon>
        <taxon>Pseudomonadati</taxon>
        <taxon>Bdellovibrionota</taxon>
        <taxon>Oligoflexia</taxon>
        <taxon>Oligoflexales</taxon>
        <taxon>Pseudobacteriovoracaceae</taxon>
        <taxon>Pseudobacteriovorax</taxon>
    </lineage>
</organism>
<evidence type="ECO:0000256" key="1">
    <source>
        <dbReference type="ARBA" id="ARBA00001933"/>
    </source>
</evidence>
<evidence type="ECO:0000256" key="10">
    <source>
        <dbReference type="ARBA" id="ARBA00049229"/>
    </source>
</evidence>
<evidence type="ECO:0000313" key="13">
    <source>
        <dbReference type="EMBL" id="SME87807.1"/>
    </source>
</evidence>
<evidence type="ECO:0000256" key="12">
    <source>
        <dbReference type="RuleBase" id="RU004516"/>
    </source>
</evidence>
<dbReference type="InterPro" id="IPR050571">
    <property type="entry name" value="Class-IV_PLP-Dep_Aminotrnsfr"/>
</dbReference>
<evidence type="ECO:0000256" key="3">
    <source>
        <dbReference type="ARBA" id="ARBA00004931"/>
    </source>
</evidence>
<comment type="pathway">
    <text evidence="3">Amino-acid biosynthesis; L-valine biosynthesis; L-valine from pyruvate: step 4/4.</text>
</comment>
<comment type="catalytic activity">
    <reaction evidence="10">
        <text>L-leucine + 2-oxoglutarate = 4-methyl-2-oxopentanoate + L-glutamate</text>
        <dbReference type="Rhea" id="RHEA:18321"/>
        <dbReference type="ChEBI" id="CHEBI:16810"/>
        <dbReference type="ChEBI" id="CHEBI:17865"/>
        <dbReference type="ChEBI" id="CHEBI:29985"/>
        <dbReference type="ChEBI" id="CHEBI:57427"/>
        <dbReference type="EC" id="2.6.1.42"/>
    </reaction>
</comment>
<comment type="catalytic activity">
    <reaction evidence="9">
        <text>L-isoleucine + 2-oxoglutarate = (S)-3-methyl-2-oxopentanoate + L-glutamate</text>
        <dbReference type="Rhea" id="RHEA:24801"/>
        <dbReference type="ChEBI" id="CHEBI:16810"/>
        <dbReference type="ChEBI" id="CHEBI:29985"/>
        <dbReference type="ChEBI" id="CHEBI:35146"/>
        <dbReference type="ChEBI" id="CHEBI:58045"/>
        <dbReference type="EC" id="2.6.1.42"/>
    </reaction>
</comment>
<comment type="pathway">
    <text evidence="2">Amino-acid biosynthesis; L-isoleucine biosynthesis; L-isoleucine from 2-oxobutanoate: step 4/4.</text>
</comment>
<accession>A0A1Y6B6Y6</accession>
<dbReference type="PANTHER" id="PTHR42743:SF11">
    <property type="entry name" value="AMINODEOXYCHORISMATE LYASE"/>
    <property type="match status" value="1"/>
</dbReference>
<name>A0A1Y6B6Y6_9BACT</name>
<dbReference type="InterPro" id="IPR036038">
    <property type="entry name" value="Aminotransferase-like"/>
</dbReference>
<dbReference type="EMBL" id="FWZT01000001">
    <property type="protein sequence ID" value="SME87807.1"/>
    <property type="molecule type" value="Genomic_DNA"/>
</dbReference>
<evidence type="ECO:0000256" key="2">
    <source>
        <dbReference type="ARBA" id="ARBA00004824"/>
    </source>
</evidence>
<gene>
    <name evidence="13" type="ORF">SAMN06296036_10129</name>
</gene>
<comment type="cofactor">
    <cofactor evidence="1 12">
        <name>pyridoxal 5'-phosphate</name>
        <dbReference type="ChEBI" id="CHEBI:597326"/>
    </cofactor>
</comment>
<evidence type="ECO:0000313" key="14">
    <source>
        <dbReference type="Proteomes" id="UP000192907"/>
    </source>
</evidence>
<keyword evidence="14" id="KW-1185">Reference proteome</keyword>
<keyword evidence="13" id="KW-0032">Aminotransferase</keyword>
<dbReference type="PANTHER" id="PTHR42743">
    <property type="entry name" value="AMINO-ACID AMINOTRANSFERASE"/>
    <property type="match status" value="1"/>
</dbReference>
<dbReference type="EC" id="2.6.1.42" evidence="6"/>
<dbReference type="Proteomes" id="UP000192907">
    <property type="component" value="Unassembled WGS sequence"/>
</dbReference>
<evidence type="ECO:0000256" key="4">
    <source>
        <dbReference type="ARBA" id="ARBA00005072"/>
    </source>
</evidence>
<dbReference type="GO" id="GO:0004084">
    <property type="term" value="F:branched-chain-amino-acid transaminase activity"/>
    <property type="evidence" value="ECO:0007669"/>
    <property type="project" value="UniProtKB-EC"/>
</dbReference>
<protein>
    <recommendedName>
        <fullName evidence="6">branched-chain-amino-acid transaminase</fullName>
        <ecNumber evidence="6">2.6.1.42</ecNumber>
    </recommendedName>
</protein>
<dbReference type="Gene3D" id="3.20.10.10">
    <property type="entry name" value="D-amino Acid Aminotransferase, subunit A, domain 2"/>
    <property type="match status" value="1"/>
</dbReference>
<dbReference type="SUPFAM" id="SSF56752">
    <property type="entry name" value="D-aminoacid aminotransferase-like PLP-dependent enzymes"/>
    <property type="match status" value="1"/>
</dbReference>
<dbReference type="PROSITE" id="PS00770">
    <property type="entry name" value="AA_TRANSFER_CLASS_4"/>
    <property type="match status" value="1"/>
</dbReference>
<dbReference type="CDD" id="cd00449">
    <property type="entry name" value="PLPDE_IV"/>
    <property type="match status" value="1"/>
</dbReference>
<evidence type="ECO:0000256" key="7">
    <source>
        <dbReference type="ARBA" id="ARBA00022898"/>
    </source>
</evidence>
<dbReference type="InterPro" id="IPR043131">
    <property type="entry name" value="BCAT-like_N"/>
</dbReference>
<reference evidence="14" key="1">
    <citation type="submission" date="2017-04" db="EMBL/GenBank/DDBJ databases">
        <authorList>
            <person name="Varghese N."/>
            <person name="Submissions S."/>
        </authorList>
    </citation>
    <scope>NUCLEOTIDE SEQUENCE [LARGE SCALE GENOMIC DNA]</scope>
    <source>
        <strain evidence="14">RKEM611</strain>
    </source>
</reference>